<sequence length="258" mass="28005">MLRSLLALAALTAALPAAAQIVPFYTFGEPPKQTALSASAVIIGGPRYDGSDRYRVFAAPSIDARFANGWFGSIVQGVGYNFSRDPDWDLGLRVGGLLPRKAEDEIAGLDDIPLRAVAGAFANLRVGPQLQLRSALRYGSGLSRDGLTLDLGANYHLGEWLGVFWNTEASLQWANREHLQSYFGVNAAQSVQTGLPVFEPSSGWREYRLGIGGFRPITRQWSAFGSFSAIRFGSAIDDSPIMRSKGATQLLLGLTYRF</sequence>
<accession>A0A4Q7VVS7</accession>
<proteinExistence type="inferred from homology"/>
<evidence type="ECO:0000313" key="7">
    <source>
        <dbReference type="EMBL" id="RZU00750.1"/>
    </source>
</evidence>
<keyword evidence="8" id="KW-1185">Reference proteome</keyword>
<dbReference type="RefSeq" id="WP_165393258.1">
    <property type="nucleotide sequence ID" value="NZ_SHKP01000005.1"/>
</dbReference>
<comment type="caution">
    <text evidence="7">The sequence shown here is derived from an EMBL/GenBank/DDBJ whole genome shotgun (WGS) entry which is preliminary data.</text>
</comment>
<organism evidence="7 8">
    <name type="scientific">Rivibacter subsaxonicus</name>
    <dbReference type="NCBI Taxonomy" id="457575"/>
    <lineage>
        <taxon>Bacteria</taxon>
        <taxon>Pseudomonadati</taxon>
        <taxon>Pseudomonadota</taxon>
        <taxon>Betaproteobacteria</taxon>
        <taxon>Burkholderiales</taxon>
        <taxon>Rivibacter</taxon>
    </lineage>
</organism>
<evidence type="ECO:0000256" key="3">
    <source>
        <dbReference type="ARBA" id="ARBA00022729"/>
    </source>
</evidence>
<comment type="subcellular location">
    <subcellularLocation>
        <location evidence="1">Cell outer membrane</location>
    </subcellularLocation>
</comment>
<dbReference type="Proteomes" id="UP000293671">
    <property type="component" value="Unassembled WGS sequence"/>
</dbReference>
<evidence type="ECO:0000256" key="4">
    <source>
        <dbReference type="ARBA" id="ARBA00023136"/>
    </source>
</evidence>
<gene>
    <name evidence="7" type="ORF">EV670_1462</name>
</gene>
<evidence type="ECO:0000313" key="8">
    <source>
        <dbReference type="Proteomes" id="UP000293671"/>
    </source>
</evidence>
<comment type="similarity">
    <text evidence="2">Belongs to the MipA/OmpV family.</text>
</comment>
<feature type="signal peptide" evidence="6">
    <location>
        <begin position="1"/>
        <end position="19"/>
    </location>
</feature>
<dbReference type="Pfam" id="PF06629">
    <property type="entry name" value="MipA"/>
    <property type="match status" value="1"/>
</dbReference>
<dbReference type="InterPro" id="IPR010583">
    <property type="entry name" value="MipA"/>
</dbReference>
<feature type="chain" id="PRO_5020345555" evidence="6">
    <location>
        <begin position="20"/>
        <end position="258"/>
    </location>
</feature>
<keyword evidence="4" id="KW-0472">Membrane</keyword>
<evidence type="ECO:0000256" key="1">
    <source>
        <dbReference type="ARBA" id="ARBA00004442"/>
    </source>
</evidence>
<name>A0A4Q7VVS7_9BURK</name>
<protein>
    <submittedName>
        <fullName evidence="7">Outer membrane scaffolding protein for murein synthesis (MipA/OmpV family)</fullName>
    </submittedName>
</protein>
<evidence type="ECO:0000256" key="2">
    <source>
        <dbReference type="ARBA" id="ARBA00005722"/>
    </source>
</evidence>
<dbReference type="EMBL" id="SHKP01000005">
    <property type="protein sequence ID" value="RZU00750.1"/>
    <property type="molecule type" value="Genomic_DNA"/>
</dbReference>
<keyword evidence="5" id="KW-0998">Cell outer membrane</keyword>
<dbReference type="GO" id="GO:0009279">
    <property type="term" value="C:cell outer membrane"/>
    <property type="evidence" value="ECO:0007669"/>
    <property type="project" value="UniProtKB-SubCell"/>
</dbReference>
<evidence type="ECO:0000256" key="5">
    <source>
        <dbReference type="ARBA" id="ARBA00023237"/>
    </source>
</evidence>
<dbReference type="AlphaFoldDB" id="A0A4Q7VVS7"/>
<dbReference type="PANTHER" id="PTHR38776">
    <property type="entry name" value="MLTA-INTERACTING PROTEIN-RELATED"/>
    <property type="match status" value="1"/>
</dbReference>
<reference evidence="7 8" key="1">
    <citation type="submission" date="2019-02" db="EMBL/GenBank/DDBJ databases">
        <title>Genomic Encyclopedia of Type Strains, Phase IV (KMG-IV): sequencing the most valuable type-strain genomes for metagenomic binning, comparative biology and taxonomic classification.</title>
        <authorList>
            <person name="Goeker M."/>
        </authorList>
    </citation>
    <scope>NUCLEOTIDE SEQUENCE [LARGE SCALE GENOMIC DNA]</scope>
    <source>
        <strain evidence="7 8">DSM 19570</strain>
    </source>
</reference>
<keyword evidence="3 6" id="KW-0732">Signal</keyword>
<evidence type="ECO:0000256" key="6">
    <source>
        <dbReference type="SAM" id="SignalP"/>
    </source>
</evidence>
<dbReference type="PANTHER" id="PTHR38776:SF1">
    <property type="entry name" value="MLTA-INTERACTING PROTEIN-RELATED"/>
    <property type="match status" value="1"/>
</dbReference>